<feature type="transmembrane region" description="Helical" evidence="1">
    <location>
        <begin position="512"/>
        <end position="538"/>
    </location>
</feature>
<dbReference type="RefSeq" id="WP_155704534.1">
    <property type="nucleotide sequence ID" value="NZ_CP034235.1"/>
</dbReference>
<dbReference type="InterPro" id="IPR027463">
    <property type="entry name" value="AcrB_DN_DC_subdom"/>
</dbReference>
<dbReference type="Gene3D" id="1.20.1640.10">
    <property type="entry name" value="Multidrug efflux transporter AcrB transmembrane domain"/>
    <property type="match status" value="2"/>
</dbReference>
<feature type="transmembrane region" description="Helical" evidence="1">
    <location>
        <begin position="12"/>
        <end position="31"/>
    </location>
</feature>
<name>A0A6B8RSH1_9BACL</name>
<evidence type="ECO:0000313" key="3">
    <source>
        <dbReference type="Proteomes" id="UP000426246"/>
    </source>
</evidence>
<dbReference type="Proteomes" id="UP000426246">
    <property type="component" value="Chromosome"/>
</dbReference>
<evidence type="ECO:0000256" key="1">
    <source>
        <dbReference type="SAM" id="Phobius"/>
    </source>
</evidence>
<sequence length="998" mass="107941">MKSIIRFSMKNTVAIFILIFMLVGGGIYSIMQMKMEKYPQVDIPYLHISIYYPGASPEQVMQDIGYPLEQQLGNIDGLSNLYTAANPNVFNATLAFSMTASMEQGEKDAREAVAKFKLPDTAQPPNFSAEKLDAEVYTIAIYGGAQEAAQQVVEETLQPAIRSIDGIEAVNLGGIHTKKVFIRLLPNALLTHKLTLDQVNQFIQANNASFPIGDLKTTDQTLPIRMNNSLHSLEDIQNIPILTAENKPLKLSDIADITYDTSDQSITRIDGEPAVTLTIIPQGGQDAVKITKQAKEKVASIQLPAGLKTSVLLDRSTEIEKSVYGMLREVILGAIMAVLVTLLFLRNLRSTIIAVISIPLSMLASVIVLNNLGYTLNMMTLAGIAVAIGRVVDDSIVVIENVFRRVRSAQDRDGVLVENATREVSNAITSSTITTVAVFLPLAFVPGIVGKFFVPLAWTIVISLLFSLLVAVTVVPLMSRLFLLNLKHSEPRENMLQRIYRRVLGGALRKRWLTLTFAFLLLVSSIAFIAPGLGINFLPAEKALKFNIDVTMPIGTGVTKTEKVSTKIEDILKSHDEVELITAYIGSERAYLGFSVKDAKTDTDALAAKLRAQFKEITDAKAITLVGVSGGVNVGSDFSIVVNGPNLAVIKQATDQIITSLKPVPNLTEVRSSAEGEKPEISIDFDNSKLAANGLTPATVALNLHNMVDGSTITKSQINSRTTDVVLSMKMGQNATIETLKQQKISTPLGTQVALQNVGSVQIVKNPTNIARYNQADYLQIHGTITDNNTGKVTSDAEKAIRGLKLPEGVTWSSEGASKELNDGFINMGIALIISMFLVYMVMLIAFSDWKLPLVILVAIPFSWIGALLGLFIVHEPIGMPALIGILMLGGIVVTNAIVLLDRVKTNLTHGMAKKDALMEAGVTRIRPILMTAIATIGALLPLAISTDGGLISRALAVVVIGGLSTSTLLTLVIVPVIFSLVTREKRVYKPENVEIAA</sequence>
<protein>
    <submittedName>
        <fullName evidence="2">Efflux RND transporter permease subunit</fullName>
    </submittedName>
</protein>
<keyword evidence="1" id="KW-0472">Membrane</keyword>
<keyword evidence="1" id="KW-1133">Transmembrane helix</keyword>
<dbReference type="Gene3D" id="3.30.70.1440">
    <property type="entry name" value="Multidrug efflux transporter AcrB pore domain"/>
    <property type="match status" value="1"/>
</dbReference>
<feature type="transmembrane region" description="Helical" evidence="1">
    <location>
        <begin position="825"/>
        <end position="847"/>
    </location>
</feature>
<dbReference type="PRINTS" id="PR00702">
    <property type="entry name" value="ACRIFLAVINRP"/>
</dbReference>
<dbReference type="PANTHER" id="PTHR32063:SF0">
    <property type="entry name" value="SWARMING MOTILITY PROTEIN SWRC"/>
    <property type="match status" value="1"/>
</dbReference>
<feature type="transmembrane region" description="Helical" evidence="1">
    <location>
        <begin position="352"/>
        <end position="372"/>
    </location>
</feature>
<dbReference type="KEGG" id="ppsc:EHS13_33170"/>
<dbReference type="Gene3D" id="3.30.70.1430">
    <property type="entry name" value="Multidrug efflux transporter AcrB pore domain"/>
    <property type="match status" value="2"/>
</dbReference>
<dbReference type="Gene3D" id="3.30.70.1320">
    <property type="entry name" value="Multidrug efflux transporter AcrB pore domain like"/>
    <property type="match status" value="1"/>
</dbReference>
<dbReference type="GO" id="GO:0005886">
    <property type="term" value="C:plasma membrane"/>
    <property type="evidence" value="ECO:0007669"/>
    <property type="project" value="TreeGrafter"/>
</dbReference>
<reference evidence="3" key="1">
    <citation type="submission" date="2018-11" db="EMBL/GenBank/DDBJ databases">
        <title>Complete genome sequence of Paenibacillus sp. ML311-T8.</title>
        <authorList>
            <person name="Nam Y.-D."/>
            <person name="Kang J."/>
            <person name="Chung W.-H."/>
            <person name="Park Y.S."/>
        </authorList>
    </citation>
    <scope>NUCLEOTIDE SEQUENCE [LARGE SCALE GENOMIC DNA]</scope>
    <source>
        <strain evidence="3">ML311-T8</strain>
    </source>
</reference>
<dbReference type="PANTHER" id="PTHR32063">
    <property type="match status" value="1"/>
</dbReference>
<feature type="transmembrane region" description="Helical" evidence="1">
    <location>
        <begin position="378"/>
        <end position="403"/>
    </location>
</feature>
<dbReference type="SUPFAM" id="SSF82714">
    <property type="entry name" value="Multidrug efflux transporter AcrB TolC docking domain, DN and DC subdomains"/>
    <property type="match status" value="2"/>
</dbReference>
<dbReference type="InterPro" id="IPR001036">
    <property type="entry name" value="Acrflvin-R"/>
</dbReference>
<feature type="transmembrane region" description="Helical" evidence="1">
    <location>
        <begin position="880"/>
        <end position="901"/>
    </location>
</feature>
<dbReference type="EMBL" id="CP034235">
    <property type="protein sequence ID" value="QGQ99370.1"/>
    <property type="molecule type" value="Genomic_DNA"/>
</dbReference>
<dbReference type="SUPFAM" id="SSF82866">
    <property type="entry name" value="Multidrug efflux transporter AcrB transmembrane domain"/>
    <property type="match status" value="2"/>
</dbReference>
<evidence type="ECO:0000313" key="2">
    <source>
        <dbReference type="EMBL" id="QGQ99370.1"/>
    </source>
</evidence>
<dbReference type="SUPFAM" id="SSF82693">
    <property type="entry name" value="Multidrug efflux transporter AcrB pore domain, PN1, PN2, PC1 and PC2 subdomains"/>
    <property type="match status" value="2"/>
</dbReference>
<dbReference type="Gene3D" id="3.30.2090.10">
    <property type="entry name" value="Multidrug efflux transporter AcrB TolC docking domain, DN and DC subdomains"/>
    <property type="match status" value="2"/>
</dbReference>
<proteinExistence type="predicted"/>
<gene>
    <name evidence="2" type="ORF">EHS13_33170</name>
</gene>
<feature type="transmembrane region" description="Helical" evidence="1">
    <location>
        <begin position="854"/>
        <end position="874"/>
    </location>
</feature>
<keyword evidence="1" id="KW-0812">Transmembrane</keyword>
<feature type="transmembrane region" description="Helical" evidence="1">
    <location>
        <begin position="323"/>
        <end position="345"/>
    </location>
</feature>
<feature type="transmembrane region" description="Helical" evidence="1">
    <location>
        <begin position="951"/>
        <end position="982"/>
    </location>
</feature>
<dbReference type="Pfam" id="PF00873">
    <property type="entry name" value="ACR_tran"/>
    <property type="match status" value="1"/>
</dbReference>
<feature type="transmembrane region" description="Helical" evidence="1">
    <location>
        <begin position="922"/>
        <end position="945"/>
    </location>
</feature>
<organism evidence="2 3">
    <name type="scientific">Paenibacillus psychroresistens</name>
    <dbReference type="NCBI Taxonomy" id="1778678"/>
    <lineage>
        <taxon>Bacteria</taxon>
        <taxon>Bacillati</taxon>
        <taxon>Bacillota</taxon>
        <taxon>Bacilli</taxon>
        <taxon>Bacillales</taxon>
        <taxon>Paenibacillaceae</taxon>
        <taxon>Paenibacillus</taxon>
    </lineage>
</organism>
<dbReference type="OrthoDB" id="9757876at2"/>
<dbReference type="GO" id="GO:0042910">
    <property type="term" value="F:xenobiotic transmembrane transporter activity"/>
    <property type="evidence" value="ECO:0007669"/>
    <property type="project" value="TreeGrafter"/>
</dbReference>
<feature type="transmembrane region" description="Helical" evidence="1">
    <location>
        <begin position="456"/>
        <end position="478"/>
    </location>
</feature>
<keyword evidence="3" id="KW-1185">Reference proteome</keyword>
<accession>A0A6B8RSH1</accession>
<dbReference type="AlphaFoldDB" id="A0A6B8RSH1"/>
<feature type="transmembrane region" description="Helical" evidence="1">
    <location>
        <begin position="424"/>
        <end position="444"/>
    </location>
</feature>